<reference evidence="4 5" key="1">
    <citation type="submission" date="2023-05" db="EMBL/GenBank/DDBJ databases">
        <title>Actinoplanes sp. NEAU-A12 genome sequencing.</title>
        <authorList>
            <person name="Wang Z.-S."/>
        </authorList>
    </citation>
    <scope>NUCLEOTIDE SEQUENCE [LARGE SCALE GENOMIC DNA]</scope>
    <source>
        <strain evidence="4 5">NEAU-A12</strain>
    </source>
</reference>
<organism evidence="4 5">
    <name type="scientific">Actinoplanes sandaracinus</name>
    <dbReference type="NCBI Taxonomy" id="3045177"/>
    <lineage>
        <taxon>Bacteria</taxon>
        <taxon>Bacillati</taxon>
        <taxon>Actinomycetota</taxon>
        <taxon>Actinomycetes</taxon>
        <taxon>Micromonosporales</taxon>
        <taxon>Micromonosporaceae</taxon>
        <taxon>Actinoplanes</taxon>
    </lineage>
</organism>
<evidence type="ECO:0000256" key="1">
    <source>
        <dbReference type="ARBA" id="ARBA00022729"/>
    </source>
</evidence>
<dbReference type="SMART" id="SM00606">
    <property type="entry name" value="CBD_IV"/>
    <property type="match status" value="1"/>
</dbReference>
<keyword evidence="5" id="KW-1185">Reference proteome</keyword>
<dbReference type="Proteomes" id="UP001241758">
    <property type="component" value="Unassembled WGS sequence"/>
</dbReference>
<gene>
    <name evidence="4" type="ORF">QLQ12_22205</name>
</gene>
<dbReference type="CDD" id="cd04084">
    <property type="entry name" value="CBM6_xylanase-like"/>
    <property type="match status" value="1"/>
</dbReference>
<evidence type="ECO:0000313" key="5">
    <source>
        <dbReference type="Proteomes" id="UP001241758"/>
    </source>
</evidence>
<protein>
    <submittedName>
        <fullName evidence="4">Carbohydrate-binding protein</fullName>
    </submittedName>
</protein>
<dbReference type="EMBL" id="JASCTH010000014">
    <property type="protein sequence ID" value="MDI6101333.1"/>
    <property type="molecule type" value="Genomic_DNA"/>
</dbReference>
<dbReference type="Gene3D" id="2.60.120.260">
    <property type="entry name" value="Galactose-binding domain-like"/>
    <property type="match status" value="1"/>
</dbReference>
<evidence type="ECO:0000259" key="3">
    <source>
        <dbReference type="PROSITE" id="PS51175"/>
    </source>
</evidence>
<dbReference type="InterPro" id="IPR005084">
    <property type="entry name" value="CBM6"/>
</dbReference>
<dbReference type="SUPFAM" id="SSF49785">
    <property type="entry name" value="Galactose-binding domain-like"/>
    <property type="match status" value="1"/>
</dbReference>
<name>A0ABT6WNM0_9ACTN</name>
<sequence>MDQRSPTVYRTKSWRSRRRVVTVAGAAALLLAGYLLGRWQDTPAEPVISTPAAATAAPPAQAPPSAAPSASPEATAIRYAVLQAESATELSGVETEKTDDEGGGENVGWVNRDDYLRFDNFDFGAVAATKAEIRMSSGARITGRVQIRLDSRDAAPVGELSVSNTGSWQSWQTGTAVLQPVTGTHTVFLTFTSDEDDEFVNINWLRFEH</sequence>
<dbReference type="InterPro" id="IPR006584">
    <property type="entry name" value="Cellulose-bd_IV"/>
</dbReference>
<feature type="region of interest" description="Disordered" evidence="2">
    <location>
        <begin position="52"/>
        <end position="72"/>
    </location>
</feature>
<dbReference type="InterPro" id="IPR008979">
    <property type="entry name" value="Galactose-bd-like_sf"/>
</dbReference>
<evidence type="ECO:0000313" key="4">
    <source>
        <dbReference type="EMBL" id="MDI6101333.1"/>
    </source>
</evidence>
<feature type="domain" description="CBM6" evidence="3">
    <location>
        <begin position="80"/>
        <end position="208"/>
    </location>
</feature>
<dbReference type="PROSITE" id="PS51175">
    <property type="entry name" value="CBM6"/>
    <property type="match status" value="1"/>
</dbReference>
<dbReference type="Pfam" id="PF03422">
    <property type="entry name" value="CBM_6"/>
    <property type="match status" value="1"/>
</dbReference>
<comment type="caution">
    <text evidence="4">The sequence shown here is derived from an EMBL/GenBank/DDBJ whole genome shotgun (WGS) entry which is preliminary data.</text>
</comment>
<accession>A0ABT6WNM0</accession>
<dbReference type="RefSeq" id="WP_282762204.1">
    <property type="nucleotide sequence ID" value="NZ_JASCTH010000014.1"/>
</dbReference>
<keyword evidence="1" id="KW-0732">Signal</keyword>
<evidence type="ECO:0000256" key="2">
    <source>
        <dbReference type="SAM" id="MobiDB-lite"/>
    </source>
</evidence>
<proteinExistence type="predicted"/>